<dbReference type="PRINTS" id="PR00081">
    <property type="entry name" value="GDHRDH"/>
</dbReference>
<dbReference type="OrthoDB" id="1274115at2759"/>
<dbReference type="GeneID" id="18910427"/>
<accession>K5VKW6</accession>
<organism evidence="5 6">
    <name type="scientific">Phanerochaete carnosa (strain HHB-10118-sp)</name>
    <name type="common">White-rot fungus</name>
    <name type="synonym">Peniophora carnosa</name>
    <dbReference type="NCBI Taxonomy" id="650164"/>
    <lineage>
        <taxon>Eukaryota</taxon>
        <taxon>Fungi</taxon>
        <taxon>Dikarya</taxon>
        <taxon>Basidiomycota</taxon>
        <taxon>Agaricomycotina</taxon>
        <taxon>Agaricomycetes</taxon>
        <taxon>Polyporales</taxon>
        <taxon>Phanerochaetaceae</taxon>
        <taxon>Phanerochaete</taxon>
    </lineage>
</organism>
<sequence length="275" mass="29588">MSSARVWLVTGSSSGFGREVVKLALKNGDKVVATLHKPSELDDLQAMYPPSQLLVVQLDVTKKAFGKVDIVFNNAGLSAVAETEGTPDDVARIMFEVNFWGAANVGREAVRFFREENAPGAGGRLLTLGSSLGFQPFPVMSYYSASKHAIDGLVASLAAELDPKWNIKITLICPVFFRTSLMDKGVSIAAHPAYVEATGGYRKYVDAAFHSSLSTKIGDPKKAAQKIFELSKPTAEPPLRLFLGKGARGLVDAKIATMTKDADVYASWSDDLLEA</sequence>
<reference evidence="5 6" key="1">
    <citation type="journal article" date="2012" name="BMC Genomics">
        <title>Comparative genomics of the white-rot fungi, Phanerochaete carnosa and P. chrysosporium, to elucidate the genetic basis of the distinct wood types they colonize.</title>
        <authorList>
            <person name="Suzuki H."/>
            <person name="MacDonald J."/>
            <person name="Syed K."/>
            <person name="Salamov A."/>
            <person name="Hori C."/>
            <person name="Aerts A."/>
            <person name="Henrissat B."/>
            <person name="Wiebenga A."/>
            <person name="vanKuyk P.A."/>
            <person name="Barry K."/>
            <person name="Lindquist E."/>
            <person name="LaButti K."/>
            <person name="Lapidus A."/>
            <person name="Lucas S."/>
            <person name="Coutinho P."/>
            <person name="Gong Y."/>
            <person name="Samejima M."/>
            <person name="Mahadevan R."/>
            <person name="Abou-Zaid M."/>
            <person name="de Vries R.P."/>
            <person name="Igarashi K."/>
            <person name="Yadav J.S."/>
            <person name="Grigoriev I.V."/>
            <person name="Master E.R."/>
        </authorList>
    </citation>
    <scope>NUCLEOTIDE SEQUENCE [LARGE SCALE GENOMIC DNA]</scope>
    <source>
        <strain evidence="5 6">HHB-10118-sp</strain>
    </source>
</reference>
<evidence type="ECO:0000256" key="4">
    <source>
        <dbReference type="RuleBase" id="RU000363"/>
    </source>
</evidence>
<dbReference type="PROSITE" id="PS00061">
    <property type="entry name" value="ADH_SHORT"/>
    <property type="match status" value="1"/>
</dbReference>
<evidence type="ECO:0000256" key="1">
    <source>
        <dbReference type="ARBA" id="ARBA00006484"/>
    </source>
</evidence>
<dbReference type="SUPFAM" id="SSF51735">
    <property type="entry name" value="NAD(P)-binding Rossmann-fold domains"/>
    <property type="match status" value="1"/>
</dbReference>
<dbReference type="GO" id="GO:0016491">
    <property type="term" value="F:oxidoreductase activity"/>
    <property type="evidence" value="ECO:0007669"/>
    <property type="project" value="UniProtKB-KW"/>
</dbReference>
<dbReference type="PANTHER" id="PTHR43976:SF16">
    <property type="entry name" value="SHORT-CHAIN DEHYDROGENASE_REDUCTASE FAMILY PROTEIN"/>
    <property type="match status" value="1"/>
</dbReference>
<dbReference type="PRINTS" id="PR00080">
    <property type="entry name" value="SDRFAMILY"/>
</dbReference>
<evidence type="ECO:0008006" key="7">
    <source>
        <dbReference type="Google" id="ProtNLM"/>
    </source>
</evidence>
<keyword evidence="3" id="KW-0560">Oxidoreductase</keyword>
<comment type="similarity">
    <text evidence="1 4">Belongs to the short-chain dehydrogenases/reductases (SDR) family.</text>
</comment>
<proteinExistence type="inferred from homology"/>
<name>K5VKW6_PHACS</name>
<keyword evidence="6" id="KW-1185">Reference proteome</keyword>
<dbReference type="InterPro" id="IPR002347">
    <property type="entry name" value="SDR_fam"/>
</dbReference>
<keyword evidence="2" id="KW-0521">NADP</keyword>
<evidence type="ECO:0000256" key="3">
    <source>
        <dbReference type="ARBA" id="ARBA00023002"/>
    </source>
</evidence>
<dbReference type="Gene3D" id="3.40.50.720">
    <property type="entry name" value="NAD(P)-binding Rossmann-like Domain"/>
    <property type="match status" value="1"/>
</dbReference>
<dbReference type="PANTHER" id="PTHR43976">
    <property type="entry name" value="SHORT CHAIN DEHYDROGENASE"/>
    <property type="match status" value="1"/>
</dbReference>
<protein>
    <recommendedName>
        <fullName evidence="7">NAD(P)-binding protein</fullName>
    </recommendedName>
</protein>
<dbReference type="InterPro" id="IPR051911">
    <property type="entry name" value="SDR_oxidoreductase"/>
</dbReference>
<evidence type="ECO:0000256" key="2">
    <source>
        <dbReference type="ARBA" id="ARBA00022857"/>
    </source>
</evidence>
<evidence type="ECO:0000313" key="5">
    <source>
        <dbReference type="EMBL" id="EKM52043.1"/>
    </source>
</evidence>
<dbReference type="Proteomes" id="UP000008370">
    <property type="component" value="Unassembled WGS sequence"/>
</dbReference>
<dbReference type="AlphaFoldDB" id="K5VKW6"/>
<dbReference type="EMBL" id="JH930476">
    <property type="protein sequence ID" value="EKM52043.1"/>
    <property type="molecule type" value="Genomic_DNA"/>
</dbReference>
<dbReference type="InterPro" id="IPR036291">
    <property type="entry name" value="NAD(P)-bd_dom_sf"/>
</dbReference>
<dbReference type="RefSeq" id="XP_007399826.1">
    <property type="nucleotide sequence ID" value="XM_007399764.1"/>
</dbReference>
<evidence type="ECO:0000313" key="6">
    <source>
        <dbReference type="Proteomes" id="UP000008370"/>
    </source>
</evidence>
<gene>
    <name evidence="5" type="ORF">PHACADRAFT_187404</name>
</gene>
<dbReference type="KEGG" id="pco:PHACADRAFT_187404"/>
<dbReference type="HOGENOM" id="CLU_010194_2_9_1"/>
<dbReference type="InParanoid" id="K5VKW6"/>
<dbReference type="Pfam" id="PF00106">
    <property type="entry name" value="adh_short"/>
    <property type="match status" value="1"/>
</dbReference>
<dbReference type="InterPro" id="IPR020904">
    <property type="entry name" value="Sc_DH/Rdtase_CS"/>
</dbReference>